<accession>A0ABR2F8F7</accession>
<protein>
    <submittedName>
        <fullName evidence="2">Uncharacterized protein</fullName>
    </submittedName>
</protein>
<dbReference type="EMBL" id="JBBPBM010000007">
    <property type="protein sequence ID" value="KAK8574616.1"/>
    <property type="molecule type" value="Genomic_DNA"/>
</dbReference>
<evidence type="ECO:0000313" key="2">
    <source>
        <dbReference type="EMBL" id="KAK8574616.1"/>
    </source>
</evidence>
<proteinExistence type="predicted"/>
<keyword evidence="3" id="KW-1185">Reference proteome</keyword>
<feature type="compositionally biased region" description="Polar residues" evidence="1">
    <location>
        <begin position="23"/>
        <end position="34"/>
    </location>
</feature>
<feature type="region of interest" description="Disordered" evidence="1">
    <location>
        <begin position="23"/>
        <end position="128"/>
    </location>
</feature>
<comment type="caution">
    <text evidence="2">The sequence shown here is derived from an EMBL/GenBank/DDBJ whole genome shotgun (WGS) entry which is preliminary data.</text>
</comment>
<organism evidence="2 3">
    <name type="scientific">Hibiscus sabdariffa</name>
    <name type="common">roselle</name>
    <dbReference type="NCBI Taxonomy" id="183260"/>
    <lineage>
        <taxon>Eukaryota</taxon>
        <taxon>Viridiplantae</taxon>
        <taxon>Streptophyta</taxon>
        <taxon>Embryophyta</taxon>
        <taxon>Tracheophyta</taxon>
        <taxon>Spermatophyta</taxon>
        <taxon>Magnoliopsida</taxon>
        <taxon>eudicotyledons</taxon>
        <taxon>Gunneridae</taxon>
        <taxon>Pentapetalae</taxon>
        <taxon>rosids</taxon>
        <taxon>malvids</taxon>
        <taxon>Malvales</taxon>
        <taxon>Malvaceae</taxon>
        <taxon>Malvoideae</taxon>
        <taxon>Hibiscus</taxon>
    </lineage>
</organism>
<name>A0ABR2F8F7_9ROSI</name>
<sequence>MQLQFQEETKFPSAPTFFTAQPEATQQANLSAASRPQPFANPSAKAGATEEVHFSSDDENDIFDKQSPREHHIPFGPTTQQAQVLESSFARKSQKPTPTDVPTLHPAPTMPDTSTRRKGKAPAGRNIS</sequence>
<evidence type="ECO:0000313" key="3">
    <source>
        <dbReference type="Proteomes" id="UP001472677"/>
    </source>
</evidence>
<evidence type="ECO:0000256" key="1">
    <source>
        <dbReference type="SAM" id="MobiDB-lite"/>
    </source>
</evidence>
<feature type="compositionally biased region" description="Polar residues" evidence="1">
    <location>
        <begin position="77"/>
        <end position="86"/>
    </location>
</feature>
<reference evidence="2 3" key="1">
    <citation type="journal article" date="2024" name="G3 (Bethesda)">
        <title>Genome assembly of Hibiscus sabdariffa L. provides insights into metabolisms of medicinal natural products.</title>
        <authorList>
            <person name="Kim T."/>
        </authorList>
    </citation>
    <scope>NUCLEOTIDE SEQUENCE [LARGE SCALE GENOMIC DNA]</scope>
    <source>
        <strain evidence="2">TK-2024</strain>
        <tissue evidence="2">Old leaves</tissue>
    </source>
</reference>
<gene>
    <name evidence="2" type="ORF">V6N12_062306</name>
</gene>
<feature type="compositionally biased region" description="Basic and acidic residues" evidence="1">
    <location>
        <begin position="48"/>
        <end position="73"/>
    </location>
</feature>
<dbReference type="Proteomes" id="UP001472677">
    <property type="component" value="Unassembled WGS sequence"/>
</dbReference>